<accession>A0A9J6NYR0</accession>
<comment type="caution">
    <text evidence="1">The sequence shown here is derived from an EMBL/GenBank/DDBJ whole genome shotgun (WGS) entry which is preliminary data.</text>
</comment>
<name>A0A9J6NYR0_9CLOT</name>
<evidence type="ECO:0000313" key="1">
    <source>
        <dbReference type="EMBL" id="MCM1989110.1"/>
    </source>
</evidence>
<reference evidence="1" key="2">
    <citation type="submission" date="2021-04" db="EMBL/GenBank/DDBJ databases">
        <authorList>
            <person name="Dong X."/>
        </authorList>
    </citation>
    <scope>NUCLEOTIDE SEQUENCE</scope>
    <source>
        <strain evidence="1">ZWT</strain>
    </source>
</reference>
<sequence length="183" mass="21639">MDNLLNTVPNYLTHFYRKGEKPFQNICDLDIQVAEKILKNDIEWRGDGTYLSARKQHEELLRSLFIKIGGKPIRKNPIYMILGDSPTGPHNLNTDYEVKVKLPLEIFKSDIISFTYPDSMYKISLSELDKLYLERNNSPRIYRLEELKDVIKKFEVYIHNNHYIEAQIWDDKPIKEFIMGKSL</sequence>
<organism evidence="1 2">
    <name type="scientific">Oceanirhabdus seepicola</name>
    <dbReference type="NCBI Taxonomy" id="2828781"/>
    <lineage>
        <taxon>Bacteria</taxon>
        <taxon>Bacillati</taxon>
        <taxon>Bacillota</taxon>
        <taxon>Clostridia</taxon>
        <taxon>Eubacteriales</taxon>
        <taxon>Clostridiaceae</taxon>
        <taxon>Oceanirhabdus</taxon>
    </lineage>
</organism>
<gene>
    <name evidence="1" type="ORF">KDK92_05110</name>
</gene>
<dbReference type="EMBL" id="JAGSOJ010000001">
    <property type="protein sequence ID" value="MCM1989110.1"/>
    <property type="molecule type" value="Genomic_DNA"/>
</dbReference>
<evidence type="ECO:0000313" key="2">
    <source>
        <dbReference type="Proteomes" id="UP001056429"/>
    </source>
</evidence>
<reference evidence="1" key="1">
    <citation type="journal article" date="2021" name="mSystems">
        <title>Bacteria and Archaea Synergistically Convert Glycine Betaine to Biogenic Methane in the Formosa Cold Seep of the South China Sea.</title>
        <authorList>
            <person name="Li L."/>
            <person name="Zhang W."/>
            <person name="Zhang S."/>
            <person name="Song L."/>
            <person name="Sun Q."/>
            <person name="Zhang H."/>
            <person name="Xiang H."/>
            <person name="Dong X."/>
        </authorList>
    </citation>
    <scope>NUCLEOTIDE SEQUENCE</scope>
    <source>
        <strain evidence="1">ZWT</strain>
    </source>
</reference>
<dbReference type="AlphaFoldDB" id="A0A9J6NYR0"/>
<proteinExistence type="predicted"/>
<keyword evidence="2" id="KW-1185">Reference proteome</keyword>
<protein>
    <submittedName>
        <fullName evidence="1">Uncharacterized protein</fullName>
    </submittedName>
</protein>
<dbReference type="RefSeq" id="WP_250857993.1">
    <property type="nucleotide sequence ID" value="NZ_JAGSOJ010000001.1"/>
</dbReference>
<dbReference type="Proteomes" id="UP001056429">
    <property type="component" value="Unassembled WGS sequence"/>
</dbReference>